<comment type="caution">
    <text evidence="4">The sequence shown here is derived from an EMBL/GenBank/DDBJ whole genome shotgun (WGS) entry which is preliminary data.</text>
</comment>
<dbReference type="Pfam" id="PF01627">
    <property type="entry name" value="Hpt"/>
    <property type="match status" value="1"/>
</dbReference>
<proteinExistence type="predicted"/>
<evidence type="ECO:0000259" key="3">
    <source>
        <dbReference type="PROSITE" id="PS50894"/>
    </source>
</evidence>
<evidence type="ECO:0000256" key="1">
    <source>
        <dbReference type="ARBA" id="ARBA00023012"/>
    </source>
</evidence>
<dbReference type="EMBL" id="JBHRTK010000011">
    <property type="protein sequence ID" value="MFC3206422.1"/>
    <property type="molecule type" value="Genomic_DNA"/>
</dbReference>
<dbReference type="PROSITE" id="PS50894">
    <property type="entry name" value="HPT"/>
    <property type="match status" value="1"/>
</dbReference>
<organism evidence="4 5">
    <name type="scientific">Aquamicrobium soli</name>
    <dbReference type="NCBI Taxonomy" id="1811518"/>
    <lineage>
        <taxon>Bacteria</taxon>
        <taxon>Pseudomonadati</taxon>
        <taxon>Pseudomonadota</taxon>
        <taxon>Alphaproteobacteria</taxon>
        <taxon>Hyphomicrobiales</taxon>
        <taxon>Phyllobacteriaceae</taxon>
        <taxon>Aquamicrobium</taxon>
    </lineage>
</organism>
<dbReference type="SUPFAM" id="SSF47226">
    <property type="entry name" value="Histidine-containing phosphotransfer domain, HPT domain"/>
    <property type="match status" value="1"/>
</dbReference>
<keyword evidence="2" id="KW-0597">Phosphoprotein</keyword>
<dbReference type="Proteomes" id="UP001595583">
    <property type="component" value="Unassembled WGS sequence"/>
</dbReference>
<dbReference type="Gene3D" id="1.20.120.160">
    <property type="entry name" value="HPT domain"/>
    <property type="match status" value="1"/>
</dbReference>
<feature type="domain" description="HPt" evidence="3">
    <location>
        <begin position="4"/>
        <end position="102"/>
    </location>
</feature>
<name>A0ABV7KA18_9HYPH</name>
<sequence>MTASEDALNLLRDRFLARCRDQLAALKAVAGDGRRLSTATEDAALLKTVHSLAGAGGTFGFPTISARASDLETLLIAQEVHDDAARRALQALIREIEELLPR</sequence>
<evidence type="ECO:0000313" key="5">
    <source>
        <dbReference type="Proteomes" id="UP001595583"/>
    </source>
</evidence>
<dbReference type="InterPro" id="IPR036641">
    <property type="entry name" value="HPT_dom_sf"/>
</dbReference>
<evidence type="ECO:0000313" key="4">
    <source>
        <dbReference type="EMBL" id="MFC3206422.1"/>
    </source>
</evidence>
<gene>
    <name evidence="4" type="ORF">ACFOHJ_09395</name>
</gene>
<dbReference type="RefSeq" id="WP_378220243.1">
    <property type="nucleotide sequence ID" value="NZ_JBHRTK010000011.1"/>
</dbReference>
<dbReference type="InterPro" id="IPR008207">
    <property type="entry name" value="Sig_transdc_His_kin_Hpt_dom"/>
</dbReference>
<keyword evidence="1" id="KW-0902">Two-component regulatory system</keyword>
<feature type="modified residue" description="Phosphohistidine" evidence="2">
    <location>
        <position position="50"/>
    </location>
</feature>
<keyword evidence="5" id="KW-1185">Reference proteome</keyword>
<accession>A0ABV7KA18</accession>
<protein>
    <submittedName>
        <fullName evidence="4">Hpt domain-containing protein</fullName>
    </submittedName>
</protein>
<evidence type="ECO:0000256" key="2">
    <source>
        <dbReference type="PROSITE-ProRule" id="PRU00110"/>
    </source>
</evidence>
<reference evidence="5" key="1">
    <citation type="journal article" date="2019" name="Int. J. Syst. Evol. Microbiol.">
        <title>The Global Catalogue of Microorganisms (GCM) 10K type strain sequencing project: providing services to taxonomists for standard genome sequencing and annotation.</title>
        <authorList>
            <consortium name="The Broad Institute Genomics Platform"/>
            <consortium name="The Broad Institute Genome Sequencing Center for Infectious Disease"/>
            <person name="Wu L."/>
            <person name="Ma J."/>
        </authorList>
    </citation>
    <scope>NUCLEOTIDE SEQUENCE [LARGE SCALE GENOMIC DNA]</scope>
    <source>
        <strain evidence="5">KCTC 52165</strain>
    </source>
</reference>